<keyword evidence="3 7" id="KW-0378">Hydrolase</keyword>
<dbReference type="Pfam" id="PF04616">
    <property type="entry name" value="Glyco_hydro_43"/>
    <property type="match status" value="1"/>
</dbReference>
<organism evidence="8 9">
    <name type="scientific">Abditibacterium utsteinense</name>
    <dbReference type="NCBI Taxonomy" id="1960156"/>
    <lineage>
        <taxon>Bacteria</taxon>
        <taxon>Pseudomonadati</taxon>
        <taxon>Abditibacteriota</taxon>
        <taxon>Abditibacteriia</taxon>
        <taxon>Abditibacteriales</taxon>
        <taxon>Abditibacteriaceae</taxon>
        <taxon>Abditibacterium</taxon>
    </lineage>
</organism>
<dbReference type="EMBL" id="NIGF01000013">
    <property type="protein sequence ID" value="PQV63332.1"/>
    <property type="molecule type" value="Genomic_DNA"/>
</dbReference>
<protein>
    <submittedName>
        <fullName evidence="8">Glycosyl hydrolases family 43</fullName>
    </submittedName>
</protein>
<dbReference type="AlphaFoldDB" id="A0A2S8SR88"/>
<evidence type="ECO:0000256" key="5">
    <source>
        <dbReference type="ARBA" id="ARBA00023295"/>
    </source>
</evidence>
<dbReference type="InterPro" id="IPR023296">
    <property type="entry name" value="Glyco_hydro_beta-prop_sf"/>
</dbReference>
<dbReference type="FunCoup" id="A0A2S8SR88">
    <property type="interactions" value="17"/>
</dbReference>
<evidence type="ECO:0000256" key="6">
    <source>
        <dbReference type="PIRSR" id="PIRSR606710-2"/>
    </source>
</evidence>
<dbReference type="InterPro" id="IPR052176">
    <property type="entry name" value="Glycosyl_Hydrlase_43_Enz"/>
</dbReference>
<dbReference type="InterPro" id="IPR006710">
    <property type="entry name" value="Glyco_hydro_43"/>
</dbReference>
<gene>
    <name evidence="8" type="ORF">B1R32_11359</name>
</gene>
<accession>A0A2S8SR88</accession>
<comment type="caution">
    <text evidence="8">The sequence shown here is derived from an EMBL/GenBank/DDBJ whole genome shotgun (WGS) entry which is preliminary data.</text>
</comment>
<dbReference type="Gene3D" id="2.115.10.20">
    <property type="entry name" value="Glycosyl hydrolase domain, family 43"/>
    <property type="match status" value="1"/>
</dbReference>
<dbReference type="InParanoid" id="A0A2S8SR88"/>
<dbReference type="SUPFAM" id="SSF75005">
    <property type="entry name" value="Arabinanase/levansucrase/invertase"/>
    <property type="match status" value="1"/>
</dbReference>
<name>A0A2S8SR88_9BACT</name>
<dbReference type="GO" id="GO:0004553">
    <property type="term" value="F:hydrolase activity, hydrolyzing O-glycosyl compounds"/>
    <property type="evidence" value="ECO:0007669"/>
    <property type="project" value="InterPro"/>
</dbReference>
<evidence type="ECO:0000256" key="7">
    <source>
        <dbReference type="RuleBase" id="RU361187"/>
    </source>
</evidence>
<dbReference type="Proteomes" id="UP000237684">
    <property type="component" value="Unassembled WGS sequence"/>
</dbReference>
<keyword evidence="2" id="KW-0624">Polysaccharide degradation</keyword>
<evidence type="ECO:0000313" key="9">
    <source>
        <dbReference type="Proteomes" id="UP000237684"/>
    </source>
</evidence>
<dbReference type="InterPro" id="IPR013783">
    <property type="entry name" value="Ig-like_fold"/>
</dbReference>
<proteinExistence type="inferred from homology"/>
<reference evidence="8 9" key="1">
    <citation type="journal article" date="2018" name="Syst. Appl. Microbiol.">
        <title>Abditibacterium utsteinense sp. nov., the first cultivated member of candidate phylum FBP, isolated from ice-free Antarctic soil samples.</title>
        <authorList>
            <person name="Tahon G."/>
            <person name="Tytgat B."/>
            <person name="Lebbe L."/>
            <person name="Carlier A."/>
            <person name="Willems A."/>
        </authorList>
    </citation>
    <scope>NUCLEOTIDE SEQUENCE [LARGE SCALE GENOMIC DNA]</scope>
    <source>
        <strain evidence="8 9">LMG 29911</strain>
    </source>
</reference>
<comment type="similarity">
    <text evidence="1 7">Belongs to the glycosyl hydrolase 43 family.</text>
</comment>
<evidence type="ECO:0000256" key="4">
    <source>
        <dbReference type="ARBA" id="ARBA00023277"/>
    </source>
</evidence>
<dbReference type="PANTHER" id="PTHR43772">
    <property type="entry name" value="ENDO-1,4-BETA-XYLANASE"/>
    <property type="match status" value="1"/>
</dbReference>
<dbReference type="Gene3D" id="2.60.40.10">
    <property type="entry name" value="Immunoglobulins"/>
    <property type="match status" value="1"/>
</dbReference>
<keyword evidence="4" id="KW-0119">Carbohydrate metabolism</keyword>
<evidence type="ECO:0000313" key="8">
    <source>
        <dbReference type="EMBL" id="PQV63332.1"/>
    </source>
</evidence>
<evidence type="ECO:0000256" key="2">
    <source>
        <dbReference type="ARBA" id="ARBA00022651"/>
    </source>
</evidence>
<dbReference type="GO" id="GO:0045493">
    <property type="term" value="P:xylan catabolic process"/>
    <property type="evidence" value="ECO:0007669"/>
    <property type="project" value="UniProtKB-KW"/>
</dbReference>
<evidence type="ECO:0000256" key="3">
    <source>
        <dbReference type="ARBA" id="ARBA00022801"/>
    </source>
</evidence>
<evidence type="ECO:0000256" key="1">
    <source>
        <dbReference type="ARBA" id="ARBA00009865"/>
    </source>
</evidence>
<dbReference type="PANTHER" id="PTHR43772:SF2">
    <property type="entry name" value="PUTATIVE (AFU_ORTHOLOGUE AFUA_2G04480)-RELATED"/>
    <property type="match status" value="1"/>
</dbReference>
<sequence>MSSISPPNFHGPGNPVIPLYAADPHAELLGDRYYIYATHAGIYSSAKAFHEKAEGENHGFAAWSSPDLCRWKSEGAILRFSEIPWARELGDAWAPCIAERNGRFYFYFCAGSRIGVAVGDSPIGPFHDALGEPLVPFRADMSAIDPMVFIDDDGQAYFYWGAVPGAWLESTGIEIRMHLSVRQLNADMISFASEESPTIATEKSPAGWHSLDHIEASHVFKREGIYYLMWSPGGFESNDDARAYRVHYATSSSPLGPWKQAANNPVLTSRREVGVVGPGHHSTIQIPGTDEWFCVYHCHKGDADRRTFIDRMSFAADGSIETIVPTLEGPPSHPIRLALSATQKGPYRAGEMIRLQAQLIGETKTQTQQQAPQQRIQFFSGTEKIGESSENSTQFEWREASLGFHRLSARAFLSCGKIVTSGPINIDVLR</sequence>
<keyword evidence="9" id="KW-1185">Reference proteome</keyword>
<keyword evidence="2" id="KW-0858">Xylan degradation</keyword>
<feature type="site" description="Important for catalytic activity, responsible for pKa modulation of the active site Glu and correct orientation of both the proton donor and substrate" evidence="6">
    <location>
        <position position="145"/>
    </location>
</feature>
<dbReference type="OrthoDB" id="9801455at2"/>
<keyword evidence="5 7" id="KW-0326">Glycosidase</keyword>
<dbReference type="RefSeq" id="WP_157947670.1">
    <property type="nucleotide sequence ID" value="NZ_NIGF01000013.1"/>
</dbReference>